<dbReference type="STRING" id="575594.HMPREF0501_01127"/>
<reference evidence="1 2" key="1">
    <citation type="submission" date="2009-06" db="EMBL/GenBank/DDBJ databases">
        <title>The Genome Sequence of Lactobacillus coleohominis strain 101-4-CHN.</title>
        <authorList>
            <consortium name="The Broad Institute Genome Sequencing Platform"/>
            <person name="Ward D."/>
            <person name="Young S.K."/>
            <person name="Zeng Q."/>
            <person name="Koehrsen M."/>
            <person name="Alvarado L."/>
            <person name="Berlin A."/>
            <person name="Borenstein D."/>
            <person name="Chen Z."/>
            <person name="Engels R."/>
            <person name="Freedman E."/>
            <person name="Gellesch M."/>
            <person name="Goldberg J."/>
            <person name="Griggs A."/>
            <person name="Gujja S."/>
            <person name="Heiman D."/>
            <person name="Hepburn T."/>
            <person name="Howarth C."/>
            <person name="Jen D."/>
            <person name="Larson L."/>
            <person name="Lewis B."/>
            <person name="Mehta T."/>
            <person name="Park D."/>
            <person name="Pearson M."/>
            <person name="Roberts A."/>
            <person name="Saif S."/>
            <person name="Shea T."/>
            <person name="Shenoy N."/>
            <person name="Sisk P."/>
            <person name="Stolte C."/>
            <person name="Sykes S."/>
            <person name="Walk T."/>
            <person name="White J."/>
            <person name="Yandava C."/>
            <person name="Liu Y."/>
            <person name="Xu Q."/>
            <person name="Lander E."/>
            <person name="Nusbaum C."/>
            <person name="Galagan J."/>
            <person name="Birren B."/>
        </authorList>
    </citation>
    <scope>NUCLEOTIDE SEQUENCE [LARGE SCALE GENOMIC DNA]</scope>
    <source>
        <strain evidence="1 2">101-4-CHN</strain>
    </source>
</reference>
<evidence type="ECO:0000313" key="2">
    <source>
        <dbReference type="Proteomes" id="UP000003987"/>
    </source>
</evidence>
<dbReference type="RefSeq" id="WP_006916983.1">
    <property type="nucleotide sequence ID" value="NZ_GG698804.1"/>
</dbReference>
<dbReference type="AlphaFoldDB" id="C7XW62"/>
<proteinExistence type="predicted"/>
<accession>C7XW62</accession>
<gene>
    <name evidence="1" type="ORF">HMPREF0501_01127</name>
</gene>
<dbReference type="Proteomes" id="UP000003987">
    <property type="component" value="Unassembled WGS sequence"/>
</dbReference>
<dbReference type="HOGENOM" id="CLU_1287453_0_0_9"/>
<keyword evidence="2" id="KW-1185">Reference proteome</keyword>
<dbReference type="OrthoDB" id="2298539at2"/>
<organism evidence="1 2">
    <name type="scientific">Limosilactobacillus coleohominis 101-4-CHN</name>
    <dbReference type="NCBI Taxonomy" id="575594"/>
    <lineage>
        <taxon>Bacteria</taxon>
        <taxon>Bacillati</taxon>
        <taxon>Bacillota</taxon>
        <taxon>Bacilli</taxon>
        <taxon>Lactobacillales</taxon>
        <taxon>Lactobacillaceae</taxon>
        <taxon>Limosilactobacillus</taxon>
    </lineage>
</organism>
<protein>
    <recommendedName>
        <fullName evidence="3">DUF4352 domain-containing protein</fullName>
    </recommendedName>
</protein>
<dbReference type="eggNOG" id="COG3152">
    <property type="taxonomic scope" value="Bacteria"/>
</dbReference>
<evidence type="ECO:0000313" key="1">
    <source>
        <dbReference type="EMBL" id="EEU30122.1"/>
    </source>
</evidence>
<sequence length="213" mass="23960">MKRVWYHNKVYWVSIVAVLAVLIVLADVATYHGIHRLQATGESTGLVVDHHDDHAAKAKGKIKLTYDSYQYTGQKTYHLNRDVNSWDHANIKINSVTIYKLAKDYQRIGLDGKSGNCVMLINMTIKANQDISIYPTQGTVSTNNGLQANAMMGDQDFDGDIDNGISKTGDVVVVFNHVKNINDIKKLRFKFEAFGKSDDDVSNKQYDLHLNLK</sequence>
<name>C7XW62_9LACO</name>
<dbReference type="EMBL" id="GG698804">
    <property type="protein sequence ID" value="EEU30122.1"/>
    <property type="molecule type" value="Genomic_DNA"/>
</dbReference>
<evidence type="ECO:0008006" key="3">
    <source>
        <dbReference type="Google" id="ProtNLM"/>
    </source>
</evidence>